<feature type="transmembrane region" description="Helical" evidence="4">
    <location>
        <begin position="120"/>
        <end position="142"/>
    </location>
</feature>
<evidence type="ECO:0000313" key="6">
    <source>
        <dbReference type="EMBL" id="KAB1851418.1"/>
    </source>
</evidence>
<accession>A0A5N4W446</accession>
<evidence type="ECO:0000259" key="5">
    <source>
        <dbReference type="PROSITE" id="PS50887"/>
    </source>
</evidence>
<comment type="caution">
    <text evidence="6">The sequence shown here is derived from an EMBL/GenBank/DDBJ whole genome shotgun (WGS) entry which is preliminary data.</text>
</comment>
<reference evidence="6 7" key="1">
    <citation type="submission" date="2019-09" db="EMBL/GenBank/DDBJ databases">
        <title>Draft genome sequence of Acinetobacter tandoii W4-4-4 isolated from environmental water sample.</title>
        <authorList>
            <person name="Wee S.K."/>
            <person name="Yan B."/>
            <person name="Mustaffa S.B."/>
            <person name="Yap E.P.H."/>
        </authorList>
    </citation>
    <scope>NUCLEOTIDE SEQUENCE [LARGE SCALE GENOMIC DNA]</scope>
    <source>
        <strain evidence="6 7">W4-4-4</strain>
    </source>
</reference>
<dbReference type="InterPro" id="IPR043128">
    <property type="entry name" value="Rev_trsase/Diguanyl_cyclase"/>
</dbReference>
<evidence type="ECO:0000256" key="1">
    <source>
        <dbReference type="ARBA" id="ARBA00001946"/>
    </source>
</evidence>
<protein>
    <recommendedName>
        <fullName evidence="2">diguanylate cyclase</fullName>
        <ecNumber evidence="2">2.7.7.65</ecNumber>
    </recommendedName>
</protein>
<feature type="transmembrane region" description="Helical" evidence="4">
    <location>
        <begin position="206"/>
        <end position="223"/>
    </location>
</feature>
<dbReference type="GO" id="GO:0043709">
    <property type="term" value="P:cell adhesion involved in single-species biofilm formation"/>
    <property type="evidence" value="ECO:0007669"/>
    <property type="project" value="TreeGrafter"/>
</dbReference>
<dbReference type="InterPro" id="IPR029787">
    <property type="entry name" value="Nucleotide_cyclase"/>
</dbReference>
<dbReference type="EMBL" id="VXLD01000021">
    <property type="protein sequence ID" value="KAB1851418.1"/>
    <property type="molecule type" value="Genomic_DNA"/>
</dbReference>
<evidence type="ECO:0000256" key="2">
    <source>
        <dbReference type="ARBA" id="ARBA00012528"/>
    </source>
</evidence>
<feature type="transmembrane region" description="Helical" evidence="4">
    <location>
        <begin position="279"/>
        <end position="298"/>
    </location>
</feature>
<dbReference type="SUPFAM" id="SSF55073">
    <property type="entry name" value="Nucleotide cyclase"/>
    <property type="match status" value="1"/>
</dbReference>
<dbReference type="PROSITE" id="PS50887">
    <property type="entry name" value="GGDEF"/>
    <property type="match status" value="1"/>
</dbReference>
<dbReference type="GO" id="GO:0005886">
    <property type="term" value="C:plasma membrane"/>
    <property type="evidence" value="ECO:0007669"/>
    <property type="project" value="TreeGrafter"/>
</dbReference>
<comment type="catalytic activity">
    <reaction evidence="3">
        <text>2 GTP = 3',3'-c-di-GMP + 2 diphosphate</text>
        <dbReference type="Rhea" id="RHEA:24898"/>
        <dbReference type="ChEBI" id="CHEBI:33019"/>
        <dbReference type="ChEBI" id="CHEBI:37565"/>
        <dbReference type="ChEBI" id="CHEBI:58805"/>
        <dbReference type="EC" id="2.7.7.65"/>
    </reaction>
</comment>
<dbReference type="FunFam" id="3.30.70.270:FF:000001">
    <property type="entry name" value="Diguanylate cyclase domain protein"/>
    <property type="match status" value="1"/>
</dbReference>
<feature type="transmembrane region" description="Helical" evidence="4">
    <location>
        <begin position="40"/>
        <end position="57"/>
    </location>
</feature>
<dbReference type="CDD" id="cd01949">
    <property type="entry name" value="GGDEF"/>
    <property type="match status" value="1"/>
</dbReference>
<dbReference type="Gene3D" id="3.30.70.270">
    <property type="match status" value="1"/>
</dbReference>
<dbReference type="PROSITE" id="PS51257">
    <property type="entry name" value="PROKAR_LIPOPROTEIN"/>
    <property type="match status" value="1"/>
</dbReference>
<dbReference type="InterPro" id="IPR000160">
    <property type="entry name" value="GGDEF_dom"/>
</dbReference>
<gene>
    <name evidence="6" type="ORF">F4W09_16420</name>
</gene>
<sequence>MQIRQLITPSIQQQSYAFLIIATVIFACCLIGIFTRPITFLALLWPANPVLLGLFLRFPKLNNFGGWLGAIIAYAIADLITGNSIELTLYLTISNLISVSIPLILVHFTKLNYRDYNKGLSFLYLFAMCTLGGCLLSAIFAVQTITHVPNSFMSPERFWTEFGMWWTGEIFNFVTFLPLILTFPTRKESQQWIFELFTEPLKTSDILPFIAIIISVAFTHIFFGPGSLLYPLAALIWAALSYRLFSVAFINSVVCIVTYHSLTYFYLSSSSNAFLSTTISIRIGLCMLGIAPLILCAISQNRQKLYRQVLDYANHDSLTNTLNRRYFLEQSQLFIQELENKSVSILMIDIDHFKQMNDRYGHHVGDLVLQQFAKLVKQKISFDDLFARIGGEEFTVLTLNTSLEDTIQLAERIHHTIETAILNIENQFQIQMTISIGIAHQALPLSGTLQQLIVQADQALYSAKAQGRNQIIISTK</sequence>
<comment type="cofactor">
    <cofactor evidence="1">
        <name>Mg(2+)</name>
        <dbReference type="ChEBI" id="CHEBI:18420"/>
    </cofactor>
</comment>
<name>A0A5N4W446_9GAMM</name>
<keyword evidence="4" id="KW-1133">Transmembrane helix</keyword>
<dbReference type="RefSeq" id="WP_104442064.1">
    <property type="nucleotide sequence ID" value="NZ_VXLD01000021.1"/>
</dbReference>
<dbReference type="GO" id="GO:0052621">
    <property type="term" value="F:diguanylate cyclase activity"/>
    <property type="evidence" value="ECO:0007669"/>
    <property type="project" value="UniProtKB-EC"/>
</dbReference>
<organism evidence="6 7">
    <name type="scientific">Acinetobacter tandoii</name>
    <dbReference type="NCBI Taxonomy" id="202954"/>
    <lineage>
        <taxon>Bacteria</taxon>
        <taxon>Pseudomonadati</taxon>
        <taxon>Pseudomonadota</taxon>
        <taxon>Gammaproteobacteria</taxon>
        <taxon>Moraxellales</taxon>
        <taxon>Moraxellaceae</taxon>
        <taxon>Acinetobacter</taxon>
    </lineage>
</organism>
<dbReference type="EC" id="2.7.7.65" evidence="2"/>
<feature type="domain" description="GGDEF" evidence="5">
    <location>
        <begin position="341"/>
        <end position="476"/>
    </location>
</feature>
<evidence type="ECO:0000256" key="3">
    <source>
        <dbReference type="ARBA" id="ARBA00034247"/>
    </source>
</evidence>
<feature type="transmembrane region" description="Helical" evidence="4">
    <location>
        <begin position="16"/>
        <end position="34"/>
    </location>
</feature>
<dbReference type="AlphaFoldDB" id="A0A5N4W446"/>
<evidence type="ECO:0000256" key="4">
    <source>
        <dbReference type="SAM" id="Phobius"/>
    </source>
</evidence>
<keyword evidence="4" id="KW-0472">Membrane</keyword>
<dbReference type="Proteomes" id="UP000325788">
    <property type="component" value="Unassembled WGS sequence"/>
</dbReference>
<dbReference type="NCBIfam" id="TIGR00254">
    <property type="entry name" value="GGDEF"/>
    <property type="match status" value="1"/>
</dbReference>
<keyword evidence="4" id="KW-0812">Transmembrane</keyword>
<dbReference type="Pfam" id="PF00990">
    <property type="entry name" value="GGDEF"/>
    <property type="match status" value="1"/>
</dbReference>
<evidence type="ECO:0000313" key="7">
    <source>
        <dbReference type="Proteomes" id="UP000325788"/>
    </source>
</evidence>
<feature type="transmembrane region" description="Helical" evidence="4">
    <location>
        <begin position="87"/>
        <end position="108"/>
    </location>
</feature>
<dbReference type="PANTHER" id="PTHR45138:SF9">
    <property type="entry name" value="DIGUANYLATE CYCLASE DGCM-RELATED"/>
    <property type="match status" value="1"/>
</dbReference>
<proteinExistence type="predicted"/>
<feature type="transmembrane region" description="Helical" evidence="4">
    <location>
        <begin position="250"/>
        <end position="267"/>
    </location>
</feature>
<dbReference type="GO" id="GO:1902201">
    <property type="term" value="P:negative regulation of bacterial-type flagellum-dependent cell motility"/>
    <property type="evidence" value="ECO:0007669"/>
    <property type="project" value="TreeGrafter"/>
</dbReference>
<dbReference type="InterPro" id="IPR050469">
    <property type="entry name" value="Diguanylate_Cyclase"/>
</dbReference>
<dbReference type="PANTHER" id="PTHR45138">
    <property type="entry name" value="REGULATORY COMPONENTS OF SENSORY TRANSDUCTION SYSTEM"/>
    <property type="match status" value="1"/>
</dbReference>
<feature type="transmembrane region" description="Helical" evidence="4">
    <location>
        <begin position="162"/>
        <end position="185"/>
    </location>
</feature>
<dbReference type="SMART" id="SM00267">
    <property type="entry name" value="GGDEF"/>
    <property type="match status" value="1"/>
</dbReference>
<feature type="transmembrane region" description="Helical" evidence="4">
    <location>
        <begin position="64"/>
        <end position="81"/>
    </location>
</feature>